<dbReference type="InterPro" id="IPR011051">
    <property type="entry name" value="RmlC_Cupin_sf"/>
</dbReference>
<organism evidence="2 3">
    <name type="scientific">Paenibacillus sedimenti</name>
    <dbReference type="NCBI Taxonomy" id="2770274"/>
    <lineage>
        <taxon>Bacteria</taxon>
        <taxon>Bacillati</taxon>
        <taxon>Bacillota</taxon>
        <taxon>Bacilli</taxon>
        <taxon>Bacillales</taxon>
        <taxon>Paenibacillaceae</taxon>
        <taxon>Paenibacillus</taxon>
    </lineage>
</organism>
<dbReference type="EMBL" id="JACVVD010000002">
    <property type="protein sequence ID" value="MBD0379522.1"/>
    <property type="molecule type" value="Genomic_DNA"/>
</dbReference>
<keyword evidence="3" id="KW-1185">Reference proteome</keyword>
<dbReference type="CDD" id="cd02215">
    <property type="entry name" value="cupin_QDO_N_C"/>
    <property type="match status" value="1"/>
</dbReference>
<evidence type="ECO:0000313" key="2">
    <source>
        <dbReference type="EMBL" id="MBD0379522.1"/>
    </source>
</evidence>
<dbReference type="Proteomes" id="UP000650466">
    <property type="component" value="Unassembled WGS sequence"/>
</dbReference>
<dbReference type="Gene3D" id="2.60.120.10">
    <property type="entry name" value="Jelly Rolls"/>
    <property type="match status" value="1"/>
</dbReference>
<dbReference type="AlphaFoldDB" id="A0A926KLK1"/>
<name>A0A926KLK1_9BACL</name>
<sequence>MNTAVKPQILSREEGRHMWYLGNLSTLKVNAEHTGGQFSLVEDVMAPGYETPYHIHRKEDETFYLIEGEAEFVLDGRLYRAKAGSFAFLPKNIPHGFRIVGDKPARLLVMVNPSGFDQFFAELSEPAQRLELPPPTKPDIPKLVETAKRFEVEILGPLHLFITE</sequence>
<proteinExistence type="predicted"/>
<reference evidence="2" key="1">
    <citation type="submission" date="2020-09" db="EMBL/GenBank/DDBJ databases">
        <title>Draft Genome Sequence of Paenibacillus sp. WST5.</title>
        <authorList>
            <person name="Bao Z."/>
        </authorList>
    </citation>
    <scope>NUCLEOTIDE SEQUENCE</scope>
    <source>
        <strain evidence="2">WST5</strain>
    </source>
</reference>
<dbReference type="InterPro" id="IPR013096">
    <property type="entry name" value="Cupin_2"/>
</dbReference>
<dbReference type="InterPro" id="IPR014710">
    <property type="entry name" value="RmlC-like_jellyroll"/>
</dbReference>
<dbReference type="Pfam" id="PF07883">
    <property type="entry name" value="Cupin_2"/>
    <property type="match status" value="1"/>
</dbReference>
<evidence type="ECO:0000259" key="1">
    <source>
        <dbReference type="Pfam" id="PF07883"/>
    </source>
</evidence>
<dbReference type="InterPro" id="IPR053146">
    <property type="entry name" value="QDO-like"/>
</dbReference>
<dbReference type="PANTHER" id="PTHR36440">
    <property type="entry name" value="PUTATIVE (AFU_ORTHOLOGUE AFUA_8G07350)-RELATED"/>
    <property type="match status" value="1"/>
</dbReference>
<dbReference type="PANTHER" id="PTHR36440:SF1">
    <property type="entry name" value="PUTATIVE (AFU_ORTHOLOGUE AFUA_8G07350)-RELATED"/>
    <property type="match status" value="1"/>
</dbReference>
<accession>A0A926KLK1</accession>
<evidence type="ECO:0000313" key="3">
    <source>
        <dbReference type="Proteomes" id="UP000650466"/>
    </source>
</evidence>
<dbReference type="SUPFAM" id="SSF51182">
    <property type="entry name" value="RmlC-like cupins"/>
    <property type="match status" value="1"/>
</dbReference>
<protein>
    <submittedName>
        <fullName evidence="2">Quercetin 2,3-dioxygenase</fullName>
    </submittedName>
</protein>
<dbReference type="RefSeq" id="WP_188173339.1">
    <property type="nucleotide sequence ID" value="NZ_JACVVD010000002.1"/>
</dbReference>
<feature type="domain" description="Cupin type-2" evidence="1">
    <location>
        <begin position="44"/>
        <end position="110"/>
    </location>
</feature>
<gene>
    <name evidence="2" type="ORF">ICC18_05295</name>
</gene>
<comment type="caution">
    <text evidence="2">The sequence shown here is derived from an EMBL/GenBank/DDBJ whole genome shotgun (WGS) entry which is preliminary data.</text>
</comment>